<dbReference type="Proteomes" id="UP000076154">
    <property type="component" value="Unassembled WGS sequence"/>
</dbReference>
<accession>A0A369JSJ3</accession>
<name>A0A369JSJ3_HYPMA</name>
<proteinExistence type="predicted"/>
<evidence type="ECO:0000313" key="1">
    <source>
        <dbReference type="EMBL" id="RDB23345.1"/>
    </source>
</evidence>
<organism evidence="1 2">
    <name type="scientific">Hypsizygus marmoreus</name>
    <name type="common">White beech mushroom</name>
    <name type="synonym">Agaricus marmoreus</name>
    <dbReference type="NCBI Taxonomy" id="39966"/>
    <lineage>
        <taxon>Eukaryota</taxon>
        <taxon>Fungi</taxon>
        <taxon>Dikarya</taxon>
        <taxon>Basidiomycota</taxon>
        <taxon>Agaricomycotina</taxon>
        <taxon>Agaricomycetes</taxon>
        <taxon>Agaricomycetidae</taxon>
        <taxon>Agaricales</taxon>
        <taxon>Tricholomatineae</taxon>
        <taxon>Lyophyllaceae</taxon>
        <taxon>Hypsizygus</taxon>
    </lineage>
</organism>
<dbReference type="InParanoid" id="A0A369JSJ3"/>
<protein>
    <recommendedName>
        <fullName evidence="3">F-box domain-containing protein</fullName>
    </recommendedName>
</protein>
<evidence type="ECO:0008006" key="3">
    <source>
        <dbReference type="Google" id="ProtNLM"/>
    </source>
</evidence>
<reference evidence="1" key="1">
    <citation type="submission" date="2018-04" db="EMBL/GenBank/DDBJ databases">
        <title>Whole genome sequencing of Hypsizygus marmoreus.</title>
        <authorList>
            <person name="Choi I.-G."/>
            <person name="Min B."/>
            <person name="Kim J.-G."/>
            <person name="Kim S."/>
            <person name="Oh Y.-L."/>
            <person name="Kong W.-S."/>
            <person name="Park H."/>
            <person name="Jeong J."/>
            <person name="Song E.-S."/>
        </authorList>
    </citation>
    <scope>NUCLEOTIDE SEQUENCE [LARGE SCALE GENOMIC DNA]</scope>
    <source>
        <strain evidence="1">51987-8</strain>
    </source>
</reference>
<sequence length="213" mass="24087">MELQPILPADILSNIYPCLSHKDALALSSVTRMTRLVFLPFVFSKVAQDIHKPSLENADRVLLFNIREVFFLNTSSHLGLRPPHQTFQFLLSLPNLHSLFFQYPPIPIPLLPELLPATKRLPPLHTLELNLVNTSFRDPFAKANVLPIPTTAPHEPPNLKRLRVRSMEYPDEPVSESATRGFLSAVIEPSITTLRPPLVGRFIYKPPVIRAKP</sequence>
<keyword evidence="2" id="KW-1185">Reference proteome</keyword>
<evidence type="ECO:0000313" key="2">
    <source>
        <dbReference type="Proteomes" id="UP000076154"/>
    </source>
</evidence>
<dbReference type="AlphaFoldDB" id="A0A369JSJ3"/>
<dbReference type="EMBL" id="LUEZ02000046">
    <property type="protein sequence ID" value="RDB23345.1"/>
    <property type="molecule type" value="Genomic_DNA"/>
</dbReference>
<comment type="caution">
    <text evidence="1">The sequence shown here is derived from an EMBL/GenBank/DDBJ whole genome shotgun (WGS) entry which is preliminary data.</text>
</comment>
<gene>
    <name evidence="1" type="ORF">Hypma_009459</name>
</gene>